<accession>A0A7J6HS43</accession>
<dbReference type="Proteomes" id="UP000583929">
    <property type="component" value="Unassembled WGS sequence"/>
</dbReference>
<dbReference type="Gene3D" id="3.60.10.10">
    <property type="entry name" value="Endonuclease/exonuclease/phosphatase"/>
    <property type="match status" value="1"/>
</dbReference>
<dbReference type="Pfam" id="PF03372">
    <property type="entry name" value="Exo_endo_phos"/>
    <property type="match status" value="1"/>
</dbReference>
<evidence type="ECO:0000313" key="5">
    <source>
        <dbReference type="Proteomes" id="UP000525078"/>
    </source>
</evidence>
<evidence type="ECO:0000313" key="3">
    <source>
        <dbReference type="EMBL" id="KAF4392663.1"/>
    </source>
</evidence>
<dbReference type="InterPro" id="IPR005135">
    <property type="entry name" value="Endo/exonuclease/phosphatase"/>
</dbReference>
<gene>
    <name evidence="3" type="ORF">F8388_003083</name>
    <name evidence="4" type="ORF">G4B88_017306</name>
</gene>
<proteinExistence type="predicted"/>
<evidence type="ECO:0000313" key="6">
    <source>
        <dbReference type="Proteomes" id="UP000583929"/>
    </source>
</evidence>
<dbReference type="EMBL" id="JAATIP010000017">
    <property type="protein sequence ID" value="KAF4392663.1"/>
    <property type="molecule type" value="Genomic_DNA"/>
</dbReference>
<protein>
    <recommendedName>
        <fullName evidence="7">Reverse transcriptase zinc-binding domain-containing protein</fullName>
    </recommendedName>
</protein>
<dbReference type="EMBL" id="JAATIQ010000030">
    <property type="protein sequence ID" value="KAF4397825.1"/>
    <property type="molecule type" value="Genomic_DNA"/>
</dbReference>
<evidence type="ECO:0000259" key="1">
    <source>
        <dbReference type="Pfam" id="PF03372"/>
    </source>
</evidence>
<evidence type="ECO:0000313" key="4">
    <source>
        <dbReference type="EMBL" id="KAF4397825.1"/>
    </source>
</evidence>
<dbReference type="GO" id="GO:0003824">
    <property type="term" value="F:catalytic activity"/>
    <property type="evidence" value="ECO:0007669"/>
    <property type="project" value="InterPro"/>
</dbReference>
<dbReference type="PANTHER" id="PTHR33710:SF64">
    <property type="entry name" value="ENDONUCLEASE_EXONUCLEASE_PHOSPHATASE DOMAIN-CONTAINING PROTEIN"/>
    <property type="match status" value="1"/>
</dbReference>
<dbReference type="Pfam" id="PF13966">
    <property type="entry name" value="zf-RVT"/>
    <property type="match status" value="1"/>
</dbReference>
<dbReference type="SUPFAM" id="SSF56219">
    <property type="entry name" value="DNase I-like"/>
    <property type="match status" value="1"/>
</dbReference>
<name>A0A7J6HS43_CANSA</name>
<feature type="domain" description="Endonuclease/exonuclease/phosphatase" evidence="1">
    <location>
        <begin position="8"/>
        <end position="203"/>
    </location>
</feature>
<keyword evidence="6" id="KW-1185">Reference proteome</keyword>
<comment type="caution">
    <text evidence="4">The sequence shown here is derived from an EMBL/GenBank/DDBJ whole genome shotgun (WGS) entry which is preliminary data.</text>
</comment>
<reference evidence="5 6" key="1">
    <citation type="journal article" date="2020" name="bioRxiv">
        <title>Sequence and annotation of 42 cannabis genomes reveals extensive copy number variation in cannabinoid synthesis and pathogen resistance genes.</title>
        <authorList>
            <person name="Mckernan K.J."/>
            <person name="Helbert Y."/>
            <person name="Kane L.T."/>
            <person name="Ebling H."/>
            <person name="Zhang L."/>
            <person name="Liu B."/>
            <person name="Eaton Z."/>
            <person name="Mclaughlin S."/>
            <person name="Kingan S."/>
            <person name="Baybayan P."/>
            <person name="Concepcion G."/>
            <person name="Jordan M."/>
            <person name="Riva A."/>
            <person name="Barbazuk W."/>
            <person name="Harkins T."/>
        </authorList>
    </citation>
    <scope>NUCLEOTIDE SEQUENCE [LARGE SCALE GENOMIC DNA]</scope>
    <source>
        <strain evidence="5 6">cv. Jamaican Lion 4</strain>
        <strain evidence="4">Father</strain>
        <strain evidence="3">Mother</strain>
        <tissue evidence="4">Leaf</tissue>
    </source>
</reference>
<evidence type="ECO:0008006" key="7">
    <source>
        <dbReference type="Google" id="ProtNLM"/>
    </source>
</evidence>
<evidence type="ECO:0000259" key="2">
    <source>
        <dbReference type="Pfam" id="PF13966"/>
    </source>
</evidence>
<dbReference type="PANTHER" id="PTHR33710">
    <property type="entry name" value="BNAC02G09200D PROTEIN"/>
    <property type="match status" value="1"/>
</dbReference>
<dbReference type="Proteomes" id="UP000525078">
    <property type="component" value="Unassembled WGS sequence"/>
</dbReference>
<dbReference type="InterPro" id="IPR026960">
    <property type="entry name" value="RVT-Znf"/>
</dbReference>
<organism evidence="4 6">
    <name type="scientific">Cannabis sativa</name>
    <name type="common">Hemp</name>
    <name type="synonym">Marijuana</name>
    <dbReference type="NCBI Taxonomy" id="3483"/>
    <lineage>
        <taxon>Eukaryota</taxon>
        <taxon>Viridiplantae</taxon>
        <taxon>Streptophyta</taxon>
        <taxon>Embryophyta</taxon>
        <taxon>Tracheophyta</taxon>
        <taxon>Spermatophyta</taxon>
        <taxon>Magnoliopsida</taxon>
        <taxon>eudicotyledons</taxon>
        <taxon>Gunneridae</taxon>
        <taxon>Pentapetalae</taxon>
        <taxon>rosids</taxon>
        <taxon>fabids</taxon>
        <taxon>Rosales</taxon>
        <taxon>Cannabaceae</taxon>
        <taxon>Cannabis</taxon>
    </lineage>
</organism>
<sequence length="423" mass="48721">MEVCNIMGWNVRGLNKRDKQRSVLEICRENKVGLGALLETKINHDKVRDMIAKFVHVEVLLDNEKFIHCKVKIVGLIEEFYFTAVYGSSCPAERKLLFEKLAALGMLNRPLLILGDFNAIFNFQDRNGGKQIMTKDVEDAQNWLSLGQVEEICCSGAVYTWTNKHDMGTRIFSKLDHVLINEDWLDQFPNPEACFKWDCISDHSYCIVKSNRIGNNRFSDANTVGDLEKKLLRVKHVLKKFNRNERFYDEMIGAAKVPYATNVWHKLVVPKHRFIYWQIINEHLLTRDILSRFLPIASGLCVVCDMALESHNHIFIDCIFAKKLINRVEGWSGVLNWPSYLSDFHQIKPAKTDLAAAVLNAIISTVLYMFWKNRNDCLFNDVCNNVSSLSKEIKCIVKARVVGAHCKNQKNKDQYVLSVVNSW</sequence>
<feature type="domain" description="Reverse transcriptase zinc-binding" evidence="2">
    <location>
        <begin position="254"/>
        <end position="323"/>
    </location>
</feature>
<dbReference type="AlphaFoldDB" id="A0A7J6HS43"/>
<dbReference type="InterPro" id="IPR036691">
    <property type="entry name" value="Endo/exonu/phosph_ase_sf"/>
</dbReference>